<accession>A0ABN4LX37</accession>
<keyword evidence="3" id="KW-0560">Oxidoreductase</keyword>
<dbReference type="InterPro" id="IPR016163">
    <property type="entry name" value="Ald_DH_C"/>
</dbReference>
<comment type="similarity">
    <text evidence="1">Belongs to the aldehyde dehydrogenase family.</text>
</comment>
<dbReference type="PANTHER" id="PTHR43217">
    <property type="entry name" value="SUCCINATE SEMIALDEHYDE DEHYDROGENASE [NAD(P)+] SAD"/>
    <property type="match status" value="1"/>
</dbReference>
<evidence type="ECO:0000259" key="4">
    <source>
        <dbReference type="Pfam" id="PF00171"/>
    </source>
</evidence>
<feature type="domain" description="Aldehyde dehydrogenase" evidence="4">
    <location>
        <begin position="6"/>
        <end position="455"/>
    </location>
</feature>
<dbReference type="InterPro" id="IPR016162">
    <property type="entry name" value="Ald_DH_N"/>
</dbReference>
<dbReference type="EMBL" id="CP014206">
    <property type="protein sequence ID" value="AMK11060.1"/>
    <property type="molecule type" value="Genomic_DNA"/>
</dbReference>
<keyword evidence="6" id="KW-1185">Reference proteome</keyword>
<dbReference type="Pfam" id="PF00171">
    <property type="entry name" value="Aldedh"/>
    <property type="match status" value="1"/>
</dbReference>
<evidence type="ECO:0000313" key="5">
    <source>
        <dbReference type="EMBL" id="AMK11060.1"/>
    </source>
</evidence>
<dbReference type="PANTHER" id="PTHR43217:SF1">
    <property type="entry name" value="SUCCINATE SEMIALDEHYDE DEHYDROGENASE [NAD(P)+] SAD"/>
    <property type="match status" value="1"/>
</dbReference>
<keyword evidence="2" id="KW-0521">NADP</keyword>
<dbReference type="Proteomes" id="UP000055611">
    <property type="component" value="Chromosome"/>
</dbReference>
<dbReference type="InterPro" id="IPR044148">
    <property type="entry name" value="ALDH_GabD1-like"/>
</dbReference>
<evidence type="ECO:0000256" key="3">
    <source>
        <dbReference type="ARBA" id="ARBA00023002"/>
    </source>
</evidence>
<gene>
    <name evidence="5" type="ORF">AWY79_08005</name>
</gene>
<dbReference type="Gene3D" id="3.40.605.10">
    <property type="entry name" value="Aldehyde Dehydrogenase, Chain A, domain 1"/>
    <property type="match status" value="1"/>
</dbReference>
<dbReference type="Gene3D" id="3.40.309.10">
    <property type="entry name" value="Aldehyde Dehydrogenase, Chain A, domain 2"/>
    <property type="match status" value="1"/>
</dbReference>
<dbReference type="InterPro" id="IPR047110">
    <property type="entry name" value="GABD/Sad-like"/>
</dbReference>
<dbReference type="SUPFAM" id="SSF53720">
    <property type="entry name" value="ALDH-like"/>
    <property type="match status" value="1"/>
</dbReference>
<evidence type="ECO:0000313" key="6">
    <source>
        <dbReference type="Proteomes" id="UP000055611"/>
    </source>
</evidence>
<name>A0ABN4LX37_9BACT</name>
<reference evidence="5 6" key="1">
    <citation type="journal article" date="2016" name="Front. Microbiol.">
        <title>Genome Sequence of the Piezophilic, Mesophilic Sulfate-Reducing Bacterium Desulfovibrio indicus J2T.</title>
        <authorList>
            <person name="Cao J."/>
            <person name="Maignien L."/>
            <person name="Shao Z."/>
            <person name="Alain K."/>
            <person name="Jebbar M."/>
        </authorList>
    </citation>
    <scope>NUCLEOTIDE SEQUENCE [LARGE SCALE GENOMIC DNA]</scope>
    <source>
        <strain evidence="5 6">J2</strain>
    </source>
</reference>
<sequence length="458" mass="48522">MERIMTLKSVNPATGEAWKIFDEWTPEQTLEAVDAAAGAYASWKETSFARRAECLVSLAGVLKARADEFAGLMAGEMGKPLAFGRAEVLKCAAACEFYAEKGEAMLASEPVSGCGERAYVDFAPLGVVLAVMPWNFPFWQALRVAAPTLMAGNTMVLKHASNVPQCALAIEDAFRESAFPDDVFRTLLIGARQVESVLDHPSVIGVSLTGSEGAGRKVAAAAGARLKKSVMELGGSDPFVVLEDADIAHAAKVGASSRCVNAGQTCIAAKRFIVRDEVYDDFLAALDREMGELKVGDPTADGTIVGPMASTALRAELHDQVGRCVAAGGRILRGGELPEGPGAFYPPTIIADAPFEAEVCREELFGPAALVFRAKDDDEAIRMANDTPFGLGGSVWTGDKDRGLALARRIETGVAVVNGLVRSDPNMPFGGIKNSGFGRELSSFGIREFVNIKSVIVD</sequence>
<dbReference type="CDD" id="cd07100">
    <property type="entry name" value="ALDH_SSADH1_GabD1"/>
    <property type="match status" value="1"/>
</dbReference>
<dbReference type="InterPro" id="IPR015590">
    <property type="entry name" value="Aldehyde_DH_dom"/>
</dbReference>
<protein>
    <submittedName>
        <fullName evidence="5">Succinate-semialdehyde dehydrogenase</fullName>
    </submittedName>
</protein>
<proteinExistence type="inferred from homology"/>
<organism evidence="5 6">
    <name type="scientific">Pseudodesulfovibrio indicus</name>
    <dbReference type="NCBI Taxonomy" id="1716143"/>
    <lineage>
        <taxon>Bacteria</taxon>
        <taxon>Pseudomonadati</taxon>
        <taxon>Thermodesulfobacteriota</taxon>
        <taxon>Desulfovibrionia</taxon>
        <taxon>Desulfovibrionales</taxon>
        <taxon>Desulfovibrionaceae</taxon>
    </lineage>
</organism>
<evidence type="ECO:0000256" key="1">
    <source>
        <dbReference type="ARBA" id="ARBA00009986"/>
    </source>
</evidence>
<evidence type="ECO:0000256" key="2">
    <source>
        <dbReference type="ARBA" id="ARBA00022857"/>
    </source>
</evidence>
<dbReference type="InterPro" id="IPR016161">
    <property type="entry name" value="Ald_DH/histidinol_DH"/>
</dbReference>